<feature type="transmembrane region" description="Helical" evidence="19">
    <location>
        <begin position="103"/>
        <end position="122"/>
    </location>
</feature>
<evidence type="ECO:0000256" key="19">
    <source>
        <dbReference type="SAM" id="Phobius"/>
    </source>
</evidence>
<evidence type="ECO:0000256" key="14">
    <source>
        <dbReference type="ARBA" id="ARBA00023098"/>
    </source>
</evidence>
<sequence length="268" mass="29193">MLITRILTALVLLPLMLAALFLFPAAAWAGFSWLIVILALWEYTRMVRMPLPQQACYLALSSLLAAAAWFGHWRMQGFEHAAVLALWLLLVPAWLAKRWAIPSGASAWLLGWALMLPAWFAFLEWRPNASAHDALALLAVMGLVWVADIAAYFSGKAFGCRKLAPAISPGKSWEGVYGAVVCVALYVALVDHFGWLDIKLPLWGLLLLALPLTAVSVCGDLLESWFKRSAGVKDSSRLLPGHGGVYDRIDSLIAVLAVSNALRALGGM</sequence>
<evidence type="ECO:0000256" key="5">
    <source>
        <dbReference type="ARBA" id="ARBA00010185"/>
    </source>
</evidence>
<evidence type="ECO:0000256" key="17">
    <source>
        <dbReference type="ARBA" id="ARBA00023264"/>
    </source>
</evidence>
<evidence type="ECO:0000256" key="18">
    <source>
        <dbReference type="RuleBase" id="RU003938"/>
    </source>
</evidence>
<dbReference type="GO" id="GO:0016024">
    <property type="term" value="P:CDP-diacylglycerol biosynthetic process"/>
    <property type="evidence" value="ECO:0007669"/>
    <property type="project" value="UniProtKB-UniPathway"/>
</dbReference>
<keyword evidence="10 18" id="KW-0808">Transferase</keyword>
<keyword evidence="17" id="KW-1208">Phospholipid metabolism</keyword>
<feature type="transmembrane region" description="Helical" evidence="19">
    <location>
        <begin position="176"/>
        <end position="196"/>
    </location>
</feature>
<dbReference type="PANTHER" id="PTHR46382">
    <property type="entry name" value="PHOSPHATIDATE CYTIDYLYLTRANSFERASE"/>
    <property type="match status" value="1"/>
</dbReference>
<feature type="transmembrane region" description="Helical" evidence="19">
    <location>
        <begin position="55"/>
        <end position="72"/>
    </location>
</feature>
<keyword evidence="9" id="KW-0444">Lipid biosynthesis</keyword>
<evidence type="ECO:0000256" key="10">
    <source>
        <dbReference type="ARBA" id="ARBA00022679"/>
    </source>
</evidence>
<evidence type="ECO:0000256" key="16">
    <source>
        <dbReference type="ARBA" id="ARBA00023209"/>
    </source>
</evidence>
<dbReference type="EMBL" id="CP029554">
    <property type="protein sequence ID" value="AXE33015.1"/>
    <property type="molecule type" value="Genomic_DNA"/>
</dbReference>
<comment type="pathway">
    <text evidence="3 18">Phospholipid metabolism; CDP-diacylglycerol biosynthesis; CDP-diacylglycerol from sn-glycerol 3-phosphate: step 3/3.</text>
</comment>
<dbReference type="Proteomes" id="UP000252038">
    <property type="component" value="Chromosome"/>
</dbReference>
<evidence type="ECO:0000256" key="8">
    <source>
        <dbReference type="ARBA" id="ARBA00022475"/>
    </source>
</evidence>
<comment type="pathway">
    <text evidence="4">Lipid metabolism.</text>
</comment>
<dbReference type="InterPro" id="IPR000374">
    <property type="entry name" value="PC_trans"/>
</dbReference>
<evidence type="ECO:0000256" key="7">
    <source>
        <dbReference type="ARBA" id="ARBA00019373"/>
    </source>
</evidence>
<dbReference type="GO" id="GO:0004605">
    <property type="term" value="F:phosphatidate cytidylyltransferase activity"/>
    <property type="evidence" value="ECO:0007669"/>
    <property type="project" value="UniProtKB-EC"/>
</dbReference>
<evidence type="ECO:0000256" key="11">
    <source>
        <dbReference type="ARBA" id="ARBA00022692"/>
    </source>
</evidence>
<comment type="catalytic activity">
    <reaction evidence="1 18">
        <text>a 1,2-diacyl-sn-glycero-3-phosphate + CTP + H(+) = a CDP-1,2-diacyl-sn-glycerol + diphosphate</text>
        <dbReference type="Rhea" id="RHEA:16229"/>
        <dbReference type="ChEBI" id="CHEBI:15378"/>
        <dbReference type="ChEBI" id="CHEBI:33019"/>
        <dbReference type="ChEBI" id="CHEBI:37563"/>
        <dbReference type="ChEBI" id="CHEBI:58332"/>
        <dbReference type="ChEBI" id="CHEBI:58608"/>
        <dbReference type="EC" id="2.7.7.41"/>
    </reaction>
</comment>
<keyword evidence="12 18" id="KW-0548">Nucleotidyltransferase</keyword>
<feature type="transmembrane region" description="Helical" evidence="19">
    <location>
        <begin position="202"/>
        <end position="222"/>
    </location>
</feature>
<organism evidence="20 21">
    <name type="scientific">Chromobacterium phragmitis</name>
    <dbReference type="NCBI Taxonomy" id="2202141"/>
    <lineage>
        <taxon>Bacteria</taxon>
        <taxon>Pseudomonadati</taxon>
        <taxon>Pseudomonadota</taxon>
        <taxon>Betaproteobacteria</taxon>
        <taxon>Neisseriales</taxon>
        <taxon>Chromobacteriaceae</taxon>
        <taxon>Chromobacterium</taxon>
    </lineage>
</organism>
<dbReference type="PANTHER" id="PTHR46382:SF1">
    <property type="entry name" value="PHOSPHATIDATE CYTIDYLYLTRANSFERASE"/>
    <property type="match status" value="1"/>
</dbReference>
<evidence type="ECO:0000256" key="6">
    <source>
        <dbReference type="ARBA" id="ARBA00012487"/>
    </source>
</evidence>
<gene>
    <name evidence="20" type="ORF">DK843_00995</name>
</gene>
<dbReference type="EC" id="2.7.7.41" evidence="6 18"/>
<keyword evidence="13 19" id="KW-1133">Transmembrane helix</keyword>
<comment type="similarity">
    <text evidence="5 18">Belongs to the CDS family.</text>
</comment>
<reference evidence="20 21" key="1">
    <citation type="submission" date="2018-05" db="EMBL/GenBank/DDBJ databases">
        <title>Genome sequencing, assembly and analysis of the novel insecticidal bacterium, Chromobacterium phragmitis.</title>
        <authorList>
            <person name="Sparks M.E."/>
            <person name="Blackburn M.B."/>
            <person name="Gundersen-Rindal D.E."/>
        </authorList>
    </citation>
    <scope>NUCLEOTIDE SEQUENCE [LARGE SCALE GENOMIC DNA]</scope>
    <source>
        <strain evidence="20">IIBBL 274-1</strain>
    </source>
</reference>
<dbReference type="KEGG" id="chrb:DK843_00995"/>
<keyword evidence="16" id="KW-0594">Phospholipid biosynthesis</keyword>
<dbReference type="UniPathway" id="UPA00557">
    <property type="reaction ID" value="UER00614"/>
</dbReference>
<protein>
    <recommendedName>
        <fullName evidence="7 18">Phosphatidate cytidylyltransferase</fullName>
        <ecNumber evidence="6 18">2.7.7.41</ecNumber>
    </recommendedName>
</protein>
<accession>A0A344UCL7</accession>
<dbReference type="PROSITE" id="PS01315">
    <property type="entry name" value="CDS"/>
    <property type="match status" value="1"/>
</dbReference>
<feature type="transmembrane region" description="Helical" evidence="19">
    <location>
        <begin position="12"/>
        <end position="43"/>
    </location>
</feature>
<name>A0A344UCL7_9NEIS</name>
<dbReference type="RefSeq" id="WP_114072268.1">
    <property type="nucleotide sequence ID" value="NZ_CP029554.1"/>
</dbReference>
<keyword evidence="15 19" id="KW-0472">Membrane</keyword>
<comment type="subcellular location">
    <subcellularLocation>
        <location evidence="2">Cell membrane</location>
        <topology evidence="2">Multi-pass membrane protein</topology>
    </subcellularLocation>
</comment>
<keyword evidence="14" id="KW-0443">Lipid metabolism</keyword>
<evidence type="ECO:0000256" key="12">
    <source>
        <dbReference type="ARBA" id="ARBA00022695"/>
    </source>
</evidence>
<evidence type="ECO:0000313" key="21">
    <source>
        <dbReference type="Proteomes" id="UP000252038"/>
    </source>
</evidence>
<feature type="transmembrane region" description="Helical" evidence="19">
    <location>
        <begin position="134"/>
        <end position="155"/>
    </location>
</feature>
<dbReference type="AlphaFoldDB" id="A0A344UCL7"/>
<evidence type="ECO:0000256" key="2">
    <source>
        <dbReference type="ARBA" id="ARBA00004651"/>
    </source>
</evidence>
<evidence type="ECO:0000256" key="15">
    <source>
        <dbReference type="ARBA" id="ARBA00023136"/>
    </source>
</evidence>
<dbReference type="GO" id="GO:0005886">
    <property type="term" value="C:plasma membrane"/>
    <property type="evidence" value="ECO:0007669"/>
    <property type="project" value="UniProtKB-SubCell"/>
</dbReference>
<dbReference type="Pfam" id="PF01148">
    <property type="entry name" value="CTP_transf_1"/>
    <property type="match status" value="1"/>
</dbReference>
<proteinExistence type="inferred from homology"/>
<evidence type="ECO:0000256" key="1">
    <source>
        <dbReference type="ARBA" id="ARBA00001698"/>
    </source>
</evidence>
<evidence type="ECO:0000256" key="3">
    <source>
        <dbReference type="ARBA" id="ARBA00005119"/>
    </source>
</evidence>
<keyword evidence="8" id="KW-1003">Cell membrane</keyword>
<evidence type="ECO:0000256" key="4">
    <source>
        <dbReference type="ARBA" id="ARBA00005189"/>
    </source>
</evidence>
<evidence type="ECO:0000256" key="9">
    <source>
        <dbReference type="ARBA" id="ARBA00022516"/>
    </source>
</evidence>
<evidence type="ECO:0000256" key="13">
    <source>
        <dbReference type="ARBA" id="ARBA00022989"/>
    </source>
</evidence>
<feature type="transmembrane region" description="Helical" evidence="19">
    <location>
        <begin position="78"/>
        <end position="96"/>
    </location>
</feature>
<evidence type="ECO:0000313" key="20">
    <source>
        <dbReference type="EMBL" id="AXE33015.1"/>
    </source>
</evidence>
<keyword evidence="11 18" id="KW-0812">Transmembrane</keyword>